<name>A0A953T7H6_9MOLU</name>
<dbReference type="EMBL" id="JAIQBY010000049">
    <property type="protein sequence ID" value="MBZ4195692.1"/>
    <property type="molecule type" value="Genomic_DNA"/>
</dbReference>
<evidence type="ECO:0000256" key="2">
    <source>
        <dbReference type="SAM" id="Phobius"/>
    </source>
</evidence>
<keyword evidence="3" id="KW-0732">Signal</keyword>
<comment type="caution">
    <text evidence="4">The sequence shown here is derived from an EMBL/GenBank/DDBJ whole genome shotgun (WGS) entry which is preliminary data.</text>
</comment>
<reference evidence="4 5" key="1">
    <citation type="submission" date="2021-09" db="EMBL/GenBank/DDBJ databases">
        <title>WGS of Mycoplasma sp. Zaradi2 strains.</title>
        <authorList>
            <person name="Spergser J."/>
        </authorList>
    </citation>
    <scope>NUCLEOTIDE SEQUENCE [LARGE SCALE GENOMIC DNA]</scope>
    <source>
        <strain evidence="4 5">1331</strain>
    </source>
</reference>
<organism evidence="4 5">
    <name type="scientific">Mycoplasma tauri</name>
    <dbReference type="NCBI Taxonomy" id="547987"/>
    <lineage>
        <taxon>Bacteria</taxon>
        <taxon>Bacillati</taxon>
        <taxon>Mycoplasmatota</taxon>
        <taxon>Mollicutes</taxon>
        <taxon>Mycoplasmataceae</taxon>
        <taxon>Mycoplasma</taxon>
    </lineage>
</organism>
<sequence length="356" mass="40786">MKKLKLLSIAPLAALPISVMSATTENTNSQPKTKNLFEILRFNAQFEKQRASLTGLAAVLIEQTQEQQLTNIKELIEKYNAYFEEFCNKYITQDLYTKPDTVAWLSGHMSRYRFVLNALTRVLKIDDVLNNRMTNATTGEETEQPASAPVENESESVNIKEFKQDIDMKIKEEILDKTISDEAINAEKATNQDHKKQDAYEKVEDKIVTIIHTSLLELLKTTDNKLFDLDFFVDKLLEENEELKNILIKLENDRESLQTDLATAQKDKESLQTSLTNAENDKKSLQTSLTTAQNDKESLQTSLTNAQNELKDEQKNNLTLKWAMTFVSILGVFSLIFLLILLLLLLKRRKKVEDKD</sequence>
<keyword evidence="5" id="KW-1185">Reference proteome</keyword>
<proteinExistence type="predicted"/>
<protein>
    <submittedName>
        <fullName evidence="4">Uncharacterized protein</fullName>
    </submittedName>
</protein>
<accession>A0A953T7H6</accession>
<feature type="transmembrane region" description="Helical" evidence="2">
    <location>
        <begin position="322"/>
        <end position="346"/>
    </location>
</feature>
<feature type="signal peptide" evidence="3">
    <location>
        <begin position="1"/>
        <end position="21"/>
    </location>
</feature>
<feature type="chain" id="PRO_5037398762" evidence="3">
    <location>
        <begin position="22"/>
        <end position="356"/>
    </location>
</feature>
<evidence type="ECO:0000256" key="3">
    <source>
        <dbReference type="SAM" id="SignalP"/>
    </source>
</evidence>
<keyword evidence="2" id="KW-0812">Transmembrane</keyword>
<feature type="region of interest" description="Disordered" evidence="1">
    <location>
        <begin position="268"/>
        <end position="292"/>
    </location>
</feature>
<keyword evidence="2" id="KW-1133">Transmembrane helix</keyword>
<dbReference type="RefSeq" id="WP_223644962.1">
    <property type="nucleotide sequence ID" value="NZ_JAIQBY010000049.1"/>
</dbReference>
<keyword evidence="2" id="KW-0472">Membrane</keyword>
<gene>
    <name evidence="4" type="ORF">LAD73_03120</name>
</gene>
<evidence type="ECO:0000256" key="1">
    <source>
        <dbReference type="SAM" id="MobiDB-lite"/>
    </source>
</evidence>
<evidence type="ECO:0000313" key="5">
    <source>
        <dbReference type="Proteomes" id="UP000772186"/>
    </source>
</evidence>
<dbReference type="Proteomes" id="UP000772186">
    <property type="component" value="Unassembled WGS sequence"/>
</dbReference>
<dbReference type="Gene3D" id="6.10.250.3110">
    <property type="match status" value="1"/>
</dbReference>
<evidence type="ECO:0000313" key="4">
    <source>
        <dbReference type="EMBL" id="MBZ4195692.1"/>
    </source>
</evidence>
<dbReference type="AlphaFoldDB" id="A0A953T7H6"/>